<keyword evidence="3 6" id="KW-0812">Transmembrane</keyword>
<dbReference type="Proteomes" id="UP000001968">
    <property type="component" value="Chromosome"/>
</dbReference>
<dbReference type="PANTHER" id="PTHR30074:SF6">
    <property type="entry name" value="FORMATE DEHYDROGENASE GAMMA SUBUNIT"/>
    <property type="match status" value="1"/>
</dbReference>
<proteinExistence type="predicted"/>
<dbReference type="eggNOG" id="COG2864">
    <property type="taxonomic scope" value="Bacteria"/>
</dbReference>
<comment type="subcellular location">
    <subcellularLocation>
        <location evidence="1">Cell membrane</location>
        <topology evidence="1">Multi-pass membrane protein</topology>
    </subcellularLocation>
</comment>
<accession>Q0AYT6</accession>
<dbReference type="PANTHER" id="PTHR30074">
    <property type="entry name" value="FORMATE DEHYDROGENASE, NITRATE-INDUCIBLE, CYTOCHROME B556 FDN SUBUNIT"/>
    <property type="match status" value="1"/>
</dbReference>
<feature type="domain" description="Cytochrome b561 bacterial/Ni-hydrogenase" evidence="7">
    <location>
        <begin position="16"/>
        <end position="201"/>
    </location>
</feature>
<name>Q0AYT6_SYNWW</name>
<protein>
    <submittedName>
        <fullName evidence="8">Formate dehydrogenase gamma subunit</fullName>
        <ecNumber evidence="8">1.2.1.2</ecNumber>
    </submittedName>
</protein>
<evidence type="ECO:0000256" key="6">
    <source>
        <dbReference type="SAM" id="Phobius"/>
    </source>
</evidence>
<dbReference type="GO" id="GO:0009055">
    <property type="term" value="F:electron transfer activity"/>
    <property type="evidence" value="ECO:0007669"/>
    <property type="project" value="InterPro"/>
</dbReference>
<dbReference type="GO" id="GO:0009061">
    <property type="term" value="P:anaerobic respiration"/>
    <property type="evidence" value="ECO:0007669"/>
    <property type="project" value="TreeGrafter"/>
</dbReference>
<keyword evidence="9" id="KW-1185">Reference proteome</keyword>
<dbReference type="Pfam" id="PF01292">
    <property type="entry name" value="Ni_hydr_CYTB"/>
    <property type="match status" value="1"/>
</dbReference>
<dbReference type="RefSeq" id="WP_011640223.1">
    <property type="nucleotide sequence ID" value="NC_008346.1"/>
</dbReference>
<gene>
    <name evidence="8" type="ordered locus">Swol_0797</name>
</gene>
<feature type="transmembrane region" description="Helical" evidence="6">
    <location>
        <begin position="30"/>
        <end position="54"/>
    </location>
</feature>
<evidence type="ECO:0000256" key="1">
    <source>
        <dbReference type="ARBA" id="ARBA00004651"/>
    </source>
</evidence>
<dbReference type="AlphaFoldDB" id="Q0AYT6"/>
<dbReference type="EC" id="1.2.1.2" evidence="8"/>
<evidence type="ECO:0000256" key="5">
    <source>
        <dbReference type="ARBA" id="ARBA00023136"/>
    </source>
</evidence>
<evidence type="ECO:0000313" key="9">
    <source>
        <dbReference type="Proteomes" id="UP000001968"/>
    </source>
</evidence>
<dbReference type="GO" id="GO:0005886">
    <property type="term" value="C:plasma membrane"/>
    <property type="evidence" value="ECO:0007669"/>
    <property type="project" value="UniProtKB-SubCell"/>
</dbReference>
<organism evidence="8 9">
    <name type="scientific">Syntrophomonas wolfei subsp. wolfei (strain DSM 2245B / Goettingen)</name>
    <dbReference type="NCBI Taxonomy" id="335541"/>
    <lineage>
        <taxon>Bacteria</taxon>
        <taxon>Bacillati</taxon>
        <taxon>Bacillota</taxon>
        <taxon>Clostridia</taxon>
        <taxon>Eubacteriales</taxon>
        <taxon>Syntrophomonadaceae</taxon>
        <taxon>Syntrophomonas</taxon>
    </lineage>
</organism>
<feature type="transmembrane region" description="Helical" evidence="6">
    <location>
        <begin position="164"/>
        <end position="184"/>
    </location>
</feature>
<dbReference type="EMBL" id="CP000448">
    <property type="protein sequence ID" value="ABI68118.1"/>
    <property type="molecule type" value="Genomic_DNA"/>
</dbReference>
<feature type="transmembrane region" description="Helical" evidence="6">
    <location>
        <begin position="66"/>
        <end position="87"/>
    </location>
</feature>
<dbReference type="OrthoDB" id="1808646at2"/>
<evidence type="ECO:0000256" key="3">
    <source>
        <dbReference type="ARBA" id="ARBA00022692"/>
    </source>
</evidence>
<keyword evidence="2" id="KW-1003">Cell membrane</keyword>
<evidence type="ECO:0000313" key="8">
    <source>
        <dbReference type="EMBL" id="ABI68118.1"/>
    </source>
</evidence>
<dbReference type="Gene3D" id="1.20.950.20">
    <property type="entry name" value="Transmembrane di-heme cytochromes, Chain C"/>
    <property type="match status" value="1"/>
</dbReference>
<sequence length="229" mass="25730">MALIPEYRADVPRVERFNFLARFSHWGHTVTFLLCLFTGLVLFLDGVNWLAAIFGGYAGAGLVHRIAAVGMTIVIVIGGVFGFKGVIEWIKDLLRFGKNDIIFVMKFPLEFLGFPVKMPPQTRFNGGEKGNSMLTPTSVMLLVLSGYIMWFPAIFPGGLVRVAYWTHDIAMVLATFMVCMHGYLGSFHPGSGESFWGMWKGTVRADWAQHHHAIWYEEAYGDKDQDKAE</sequence>
<dbReference type="GO" id="GO:0022904">
    <property type="term" value="P:respiratory electron transport chain"/>
    <property type="evidence" value="ECO:0007669"/>
    <property type="project" value="InterPro"/>
</dbReference>
<evidence type="ECO:0000256" key="4">
    <source>
        <dbReference type="ARBA" id="ARBA00022989"/>
    </source>
</evidence>
<dbReference type="InterPro" id="IPR016174">
    <property type="entry name" value="Di-haem_cyt_TM"/>
</dbReference>
<dbReference type="GO" id="GO:0015944">
    <property type="term" value="P:formate oxidation"/>
    <property type="evidence" value="ECO:0007669"/>
    <property type="project" value="TreeGrafter"/>
</dbReference>
<evidence type="ECO:0000256" key="2">
    <source>
        <dbReference type="ARBA" id="ARBA00022475"/>
    </source>
</evidence>
<dbReference type="STRING" id="335541.Swol_0797"/>
<keyword evidence="4 6" id="KW-1133">Transmembrane helix</keyword>
<dbReference type="SUPFAM" id="SSF81342">
    <property type="entry name" value="Transmembrane di-heme cytochromes"/>
    <property type="match status" value="1"/>
</dbReference>
<dbReference type="GO" id="GO:0036397">
    <property type="term" value="F:formate dehydrogenase (quinone) activity"/>
    <property type="evidence" value="ECO:0007669"/>
    <property type="project" value="TreeGrafter"/>
</dbReference>
<dbReference type="InterPro" id="IPR051817">
    <property type="entry name" value="FDH_cytochrome_b556_subunit"/>
</dbReference>
<keyword evidence="8" id="KW-0560">Oxidoreductase</keyword>
<keyword evidence="5 6" id="KW-0472">Membrane</keyword>
<feature type="transmembrane region" description="Helical" evidence="6">
    <location>
        <begin position="139"/>
        <end position="158"/>
    </location>
</feature>
<dbReference type="GO" id="GO:0009326">
    <property type="term" value="C:formate dehydrogenase complex"/>
    <property type="evidence" value="ECO:0007669"/>
    <property type="project" value="TreeGrafter"/>
</dbReference>
<evidence type="ECO:0000259" key="7">
    <source>
        <dbReference type="Pfam" id="PF01292"/>
    </source>
</evidence>
<reference evidence="9" key="1">
    <citation type="journal article" date="2010" name="Environ. Microbiol.">
        <title>The genome of Syntrophomonas wolfei: new insights into syntrophic metabolism and biohydrogen production.</title>
        <authorList>
            <person name="Sieber J.R."/>
            <person name="Sims D.R."/>
            <person name="Han C."/>
            <person name="Kim E."/>
            <person name="Lykidis A."/>
            <person name="Lapidus A.L."/>
            <person name="McDonnald E."/>
            <person name="Rohlin L."/>
            <person name="Culley D.E."/>
            <person name="Gunsalus R."/>
            <person name="McInerney M.J."/>
        </authorList>
    </citation>
    <scope>NUCLEOTIDE SEQUENCE [LARGE SCALE GENOMIC DNA]</scope>
    <source>
        <strain evidence="9">DSM 2245B / Goettingen</strain>
    </source>
</reference>
<dbReference type="KEGG" id="swo:Swol_0797"/>
<dbReference type="HOGENOM" id="CLU_091368_1_0_9"/>
<dbReference type="InterPro" id="IPR011577">
    <property type="entry name" value="Cyt_b561_bac/Ni-Hgenase"/>
</dbReference>